<feature type="compositionally biased region" description="Basic residues" evidence="1">
    <location>
        <begin position="66"/>
        <end position="78"/>
    </location>
</feature>
<dbReference type="AlphaFoldDB" id="A0A101MGY9"/>
<sequence>MSRASSDLPQNQPMTGGSSKHPPKDPTYLSRVSSDLSQNQPMTGGSLKHPPTDPTSTPSMDQSTGCKHRRSSHALRPPKPREDEMELGVPAKPYEWEREATRGAITKPIPSKPHGRSLPLWEQPLKVPLRELSGWNSASKIGSQYGHFLTTRILWKHSQVEDLAYMNTAVCEALDLPNWAKATAQEYLSGYGDWSRYIDHIAKYPIAKPENPILIGAFSSIRDQQSRIEGACVELLGDRPPSPIAKKGRRLTNMSSPGQLMTSGTPNASPSQRMTSGTTTPFTAENLERITRRLQNLTLESRETDNTGGFTALVTSIGVKQPFGNSEAKRRTHEAKINMSFVNLLYTICLLLPTELKWDSIQHHLNLHVGEAEYTAIVDGGLVDPDGKMQVLLEVKAMHLSASSVKEALMQQGLEMLAWITTTLGIQGSKGPRVQVLDSPIRRWVMLAQYATQIYFIVAELHEEYIEYLLKGTRSRNPFDSTAYLTMRLLGPFSIYSAEEMRAFGFLVVTLTIVQHRDWKKSKED</sequence>
<proteinExistence type="predicted"/>
<reference evidence="2 3" key="1">
    <citation type="submission" date="2015-10" db="EMBL/GenBank/DDBJ databases">
        <title>Genome sequencing of Penicillium freii.</title>
        <authorList>
            <person name="Nguyen H.D."/>
            <person name="Visagie C.M."/>
            <person name="Seifert K.A."/>
        </authorList>
    </citation>
    <scope>NUCLEOTIDE SEQUENCE [LARGE SCALE GENOMIC DNA]</scope>
    <source>
        <strain evidence="2 3">DAOM 242723</strain>
    </source>
</reference>
<organism evidence="2 3">
    <name type="scientific">Penicillium freii</name>
    <dbReference type="NCBI Taxonomy" id="48697"/>
    <lineage>
        <taxon>Eukaryota</taxon>
        <taxon>Fungi</taxon>
        <taxon>Dikarya</taxon>
        <taxon>Ascomycota</taxon>
        <taxon>Pezizomycotina</taxon>
        <taxon>Eurotiomycetes</taxon>
        <taxon>Eurotiomycetidae</taxon>
        <taxon>Eurotiales</taxon>
        <taxon>Aspergillaceae</taxon>
        <taxon>Penicillium</taxon>
    </lineage>
</organism>
<gene>
    <name evidence="2" type="ORF">ACN42_g6730</name>
</gene>
<dbReference type="EMBL" id="LLXE01000176">
    <property type="protein sequence ID" value="KUM60406.1"/>
    <property type="molecule type" value="Genomic_DNA"/>
</dbReference>
<evidence type="ECO:0000313" key="2">
    <source>
        <dbReference type="EMBL" id="KUM60406.1"/>
    </source>
</evidence>
<dbReference type="STRING" id="48697.A0A101MGY9"/>
<feature type="compositionally biased region" description="Polar residues" evidence="1">
    <location>
        <begin position="252"/>
        <end position="279"/>
    </location>
</feature>
<feature type="compositionally biased region" description="Low complexity" evidence="1">
    <location>
        <begin position="54"/>
        <end position="64"/>
    </location>
</feature>
<feature type="region of interest" description="Disordered" evidence="1">
    <location>
        <begin position="242"/>
        <end position="279"/>
    </location>
</feature>
<accession>A0A101MGY9</accession>
<keyword evidence="3" id="KW-1185">Reference proteome</keyword>
<evidence type="ECO:0000256" key="1">
    <source>
        <dbReference type="SAM" id="MobiDB-lite"/>
    </source>
</evidence>
<evidence type="ECO:0000313" key="3">
    <source>
        <dbReference type="Proteomes" id="UP000055045"/>
    </source>
</evidence>
<comment type="caution">
    <text evidence="2">The sequence shown here is derived from an EMBL/GenBank/DDBJ whole genome shotgun (WGS) entry which is preliminary data.</text>
</comment>
<dbReference type="Proteomes" id="UP000055045">
    <property type="component" value="Unassembled WGS sequence"/>
</dbReference>
<protein>
    <submittedName>
        <fullName evidence="2">Uncharacterized protein</fullName>
    </submittedName>
</protein>
<feature type="compositionally biased region" description="Polar residues" evidence="1">
    <location>
        <begin position="30"/>
        <end position="43"/>
    </location>
</feature>
<feature type="region of interest" description="Disordered" evidence="1">
    <location>
        <begin position="1"/>
        <end position="87"/>
    </location>
</feature>
<feature type="compositionally biased region" description="Polar residues" evidence="1">
    <location>
        <begin position="1"/>
        <end position="18"/>
    </location>
</feature>
<name>A0A101MGY9_PENFR</name>